<evidence type="ECO:0000313" key="4">
    <source>
        <dbReference type="Proteomes" id="UP001151760"/>
    </source>
</evidence>
<evidence type="ECO:0000256" key="1">
    <source>
        <dbReference type="SAM" id="MobiDB-lite"/>
    </source>
</evidence>
<feature type="domain" description="Retrovirus-related Pol polyprotein from transposon TNT 1-94-like beta-barrel" evidence="2">
    <location>
        <begin position="123"/>
        <end position="195"/>
    </location>
</feature>
<sequence>MVPRTVLTRSGPISLNTARPVNTVQSRTTVNNAGPMKNVIDNAYSTARRPFNKITATNNSNFTKKVNTVKGTRVNTARPKAVLSAVKGNKGNAVKASACWVWRPKHKVLDHGNPQQDLKDKGVIDSGCSRHMTGNRSYLTDYEEIDGGFVAFGGNSKGGKITRKGKIRTGKLDFEDVYFVKELKFNLFSVSQMCAQEKSCFYFIDTACVVLSLDIKLTNKNHVLLKFPRKDNMYSVDLKNVVPQGGLTCLFAKATPDESNLWHRRLGHAEAVNTACYVQNRVLVIKPHNKTPYELFLGRKPALSFMRPFGCPVTILNTIDHLDALTNSMNYKPVVAGNQYNGSAGTKASDDAGKVRMEIVPGKDYILLPVWPVDLLFSQSSKDSPDTGFKLSGEEEKKDAEDPGNEDSEVPSTEEPRVNQEKDASINSTNIINIVSPTVNVAGIEDNGL</sequence>
<feature type="compositionally biased region" description="Basic and acidic residues" evidence="1">
    <location>
        <begin position="392"/>
        <end position="401"/>
    </location>
</feature>
<dbReference type="Proteomes" id="UP001151760">
    <property type="component" value="Unassembled WGS sequence"/>
</dbReference>
<dbReference type="InterPro" id="IPR054722">
    <property type="entry name" value="PolX-like_BBD"/>
</dbReference>
<dbReference type="EMBL" id="BQNB010011848">
    <property type="protein sequence ID" value="GJS95939.1"/>
    <property type="molecule type" value="Genomic_DNA"/>
</dbReference>
<organism evidence="3 4">
    <name type="scientific">Tanacetum coccineum</name>
    <dbReference type="NCBI Taxonomy" id="301880"/>
    <lineage>
        <taxon>Eukaryota</taxon>
        <taxon>Viridiplantae</taxon>
        <taxon>Streptophyta</taxon>
        <taxon>Embryophyta</taxon>
        <taxon>Tracheophyta</taxon>
        <taxon>Spermatophyta</taxon>
        <taxon>Magnoliopsida</taxon>
        <taxon>eudicotyledons</taxon>
        <taxon>Gunneridae</taxon>
        <taxon>Pentapetalae</taxon>
        <taxon>asterids</taxon>
        <taxon>campanulids</taxon>
        <taxon>Asterales</taxon>
        <taxon>Asteraceae</taxon>
        <taxon>Asteroideae</taxon>
        <taxon>Anthemideae</taxon>
        <taxon>Anthemidinae</taxon>
        <taxon>Tanacetum</taxon>
    </lineage>
</organism>
<dbReference type="Pfam" id="PF22936">
    <property type="entry name" value="Pol_BBD"/>
    <property type="match status" value="1"/>
</dbReference>
<evidence type="ECO:0000313" key="3">
    <source>
        <dbReference type="EMBL" id="GJS95939.1"/>
    </source>
</evidence>
<name>A0ABQ5A052_9ASTR</name>
<proteinExistence type="predicted"/>
<reference evidence="3" key="2">
    <citation type="submission" date="2022-01" db="EMBL/GenBank/DDBJ databases">
        <authorList>
            <person name="Yamashiro T."/>
            <person name="Shiraishi A."/>
            <person name="Satake H."/>
            <person name="Nakayama K."/>
        </authorList>
    </citation>
    <scope>NUCLEOTIDE SEQUENCE</scope>
</reference>
<feature type="region of interest" description="Disordered" evidence="1">
    <location>
        <begin position="381"/>
        <end position="428"/>
    </location>
</feature>
<protein>
    <submittedName>
        <fullName evidence="3">Ribonuclease H-like domain-containing protein</fullName>
    </submittedName>
</protein>
<keyword evidence="4" id="KW-1185">Reference proteome</keyword>
<reference evidence="3" key="1">
    <citation type="journal article" date="2022" name="Int. J. Mol. Sci.">
        <title>Draft Genome of Tanacetum Coccineum: Genomic Comparison of Closely Related Tanacetum-Family Plants.</title>
        <authorList>
            <person name="Yamashiro T."/>
            <person name="Shiraishi A."/>
            <person name="Nakayama K."/>
            <person name="Satake H."/>
        </authorList>
    </citation>
    <scope>NUCLEOTIDE SEQUENCE</scope>
</reference>
<evidence type="ECO:0000259" key="2">
    <source>
        <dbReference type="Pfam" id="PF22936"/>
    </source>
</evidence>
<comment type="caution">
    <text evidence="3">The sequence shown here is derived from an EMBL/GenBank/DDBJ whole genome shotgun (WGS) entry which is preliminary data.</text>
</comment>
<gene>
    <name evidence="3" type="ORF">Tco_0802907</name>
</gene>
<accession>A0ABQ5A052</accession>
<feature type="compositionally biased region" description="Basic and acidic residues" evidence="1">
    <location>
        <begin position="414"/>
        <end position="424"/>
    </location>
</feature>